<name>A0A9P5TKW1_GYMJU</name>
<gene>
    <name evidence="3" type="ORF">CPB84DRAFT_1710618</name>
</gene>
<dbReference type="SMART" id="SM00066">
    <property type="entry name" value="GAL4"/>
    <property type="match status" value="2"/>
</dbReference>
<dbReference type="InterPro" id="IPR036864">
    <property type="entry name" value="Zn2-C6_fun-type_DNA-bd_sf"/>
</dbReference>
<organism evidence="3 4">
    <name type="scientific">Gymnopilus junonius</name>
    <name type="common">Spectacular rustgill mushroom</name>
    <name type="synonym">Gymnopilus spectabilis subsp. junonius</name>
    <dbReference type="NCBI Taxonomy" id="109634"/>
    <lineage>
        <taxon>Eukaryota</taxon>
        <taxon>Fungi</taxon>
        <taxon>Dikarya</taxon>
        <taxon>Basidiomycota</taxon>
        <taxon>Agaricomycotina</taxon>
        <taxon>Agaricomycetes</taxon>
        <taxon>Agaricomycetidae</taxon>
        <taxon>Agaricales</taxon>
        <taxon>Agaricineae</taxon>
        <taxon>Hymenogastraceae</taxon>
        <taxon>Gymnopilus</taxon>
    </lineage>
</organism>
<evidence type="ECO:0000259" key="2">
    <source>
        <dbReference type="PROSITE" id="PS50048"/>
    </source>
</evidence>
<dbReference type="OrthoDB" id="39175at2759"/>
<sequence length="457" mass="52180">MSTLNQVKVVDRVDPVDDGQLRIRIPNPKVYMARQSQWVGRRGKPRCDYCRGSNLKCDRMLPVCNHCSWANQGDCKYTPLPTPAHRGIPRCDRCRAINLKCDRNLPICNNCKEASEVPCNYTPKKRHKGASEDDPKLSSLKISQKILPKQSEANIKIERDSTGHTFYGHNVAISRGTSPSPSFSEPDIQSDQDTGIAGRFTADFARRKRVESDLFSHEPFRTSVPVEFIPHTLPQDQKTTANNAHIEPWSHPSFISLPKFVLQRLRQLDLVEMPKRQNFDNALYAFQNGMIEALRETACLFVDKYTKLARCLNSGDASAISVRMRSWAVMHRLCSGSEKYNLILAPHDSIYSMDHATAEAHRIQFVNDFLNANSDTENLQIHHYDILPVREQLYDILTYAHRSHLPASEMLLEIGRLNYAFVTWPMAEMYVKMCPLCNMPSKQQRLSTPCKLVDMSQ</sequence>
<comment type="caution">
    <text evidence="3">The sequence shown here is derived from an EMBL/GenBank/DDBJ whole genome shotgun (WGS) entry which is preliminary data.</text>
</comment>
<feature type="domain" description="Zn(2)-C6 fungal-type" evidence="2">
    <location>
        <begin position="90"/>
        <end position="121"/>
    </location>
</feature>
<evidence type="ECO:0000256" key="1">
    <source>
        <dbReference type="SAM" id="MobiDB-lite"/>
    </source>
</evidence>
<feature type="compositionally biased region" description="Polar residues" evidence="1">
    <location>
        <begin position="175"/>
        <end position="193"/>
    </location>
</feature>
<proteinExistence type="predicted"/>
<dbReference type="InterPro" id="IPR001138">
    <property type="entry name" value="Zn2Cys6_DnaBD"/>
</dbReference>
<dbReference type="Pfam" id="PF00172">
    <property type="entry name" value="Zn_clus"/>
    <property type="match status" value="2"/>
</dbReference>
<dbReference type="GO" id="GO:0000981">
    <property type="term" value="F:DNA-binding transcription factor activity, RNA polymerase II-specific"/>
    <property type="evidence" value="ECO:0007669"/>
    <property type="project" value="InterPro"/>
</dbReference>
<feature type="region of interest" description="Disordered" evidence="1">
    <location>
        <begin position="174"/>
        <end position="195"/>
    </location>
</feature>
<reference evidence="3" key="1">
    <citation type="submission" date="2020-11" db="EMBL/GenBank/DDBJ databases">
        <authorList>
            <consortium name="DOE Joint Genome Institute"/>
            <person name="Ahrendt S."/>
            <person name="Riley R."/>
            <person name="Andreopoulos W."/>
            <person name="LaButti K."/>
            <person name="Pangilinan J."/>
            <person name="Ruiz-duenas F.J."/>
            <person name="Barrasa J.M."/>
            <person name="Sanchez-Garcia M."/>
            <person name="Camarero S."/>
            <person name="Miyauchi S."/>
            <person name="Serrano A."/>
            <person name="Linde D."/>
            <person name="Babiker R."/>
            <person name="Drula E."/>
            <person name="Ayuso-Fernandez I."/>
            <person name="Pacheco R."/>
            <person name="Padilla G."/>
            <person name="Ferreira P."/>
            <person name="Barriuso J."/>
            <person name="Kellner H."/>
            <person name="Castanera R."/>
            <person name="Alfaro M."/>
            <person name="Ramirez L."/>
            <person name="Pisabarro A.G."/>
            <person name="Kuo A."/>
            <person name="Tritt A."/>
            <person name="Lipzen A."/>
            <person name="He G."/>
            <person name="Yan M."/>
            <person name="Ng V."/>
            <person name="Cullen D."/>
            <person name="Martin F."/>
            <person name="Rosso M.-N."/>
            <person name="Henrissat B."/>
            <person name="Hibbett D."/>
            <person name="Martinez A.T."/>
            <person name="Grigoriev I.V."/>
        </authorList>
    </citation>
    <scope>NUCLEOTIDE SEQUENCE</scope>
    <source>
        <strain evidence="3">AH 44721</strain>
    </source>
</reference>
<evidence type="ECO:0000313" key="4">
    <source>
        <dbReference type="Proteomes" id="UP000724874"/>
    </source>
</evidence>
<dbReference type="AlphaFoldDB" id="A0A9P5TKW1"/>
<evidence type="ECO:0000313" key="3">
    <source>
        <dbReference type="EMBL" id="KAF8894913.1"/>
    </source>
</evidence>
<dbReference type="EMBL" id="JADNYJ010000063">
    <property type="protein sequence ID" value="KAF8894913.1"/>
    <property type="molecule type" value="Genomic_DNA"/>
</dbReference>
<dbReference type="SUPFAM" id="SSF57701">
    <property type="entry name" value="Zn2/Cys6 DNA-binding domain"/>
    <property type="match status" value="2"/>
</dbReference>
<accession>A0A9P5TKW1</accession>
<dbReference type="Gene3D" id="4.10.240.10">
    <property type="entry name" value="Zn(2)-C6 fungal-type DNA-binding domain"/>
    <property type="match status" value="2"/>
</dbReference>
<dbReference type="PROSITE" id="PS50048">
    <property type="entry name" value="ZN2_CY6_FUNGAL_2"/>
    <property type="match status" value="2"/>
</dbReference>
<keyword evidence="4" id="KW-1185">Reference proteome</keyword>
<protein>
    <recommendedName>
        <fullName evidence="2">Zn(2)-C6 fungal-type domain-containing protein</fullName>
    </recommendedName>
</protein>
<dbReference type="GO" id="GO:0008270">
    <property type="term" value="F:zinc ion binding"/>
    <property type="evidence" value="ECO:0007669"/>
    <property type="project" value="InterPro"/>
</dbReference>
<dbReference type="Proteomes" id="UP000724874">
    <property type="component" value="Unassembled WGS sequence"/>
</dbReference>
<dbReference type="CDD" id="cd00067">
    <property type="entry name" value="GAL4"/>
    <property type="match status" value="2"/>
</dbReference>
<feature type="domain" description="Zn(2)-C6 fungal-type" evidence="2">
    <location>
        <begin position="46"/>
        <end position="77"/>
    </location>
</feature>